<dbReference type="GO" id="GO:0016740">
    <property type="term" value="F:transferase activity"/>
    <property type="evidence" value="ECO:0007669"/>
    <property type="project" value="UniProtKB-KW"/>
</dbReference>
<dbReference type="Pfam" id="PF01075">
    <property type="entry name" value="Glyco_transf_9"/>
    <property type="match status" value="1"/>
</dbReference>
<dbReference type="EC" id="2.4.99.24" evidence="4"/>
<dbReference type="InterPro" id="IPR011910">
    <property type="entry name" value="RfaF"/>
</dbReference>
<sequence>MVSKAEKIFIVGPSWVGDMVMAQSLFKVLCQRYPNCEIHVLAPDWSRPVLERMPEVAATIVMPVGHGSLQLKRRYRLGKQLREEGYSQAYVLPNSLKSALIPAFAEIPKRVGWRGEYRYGLLNDIRLLNKKTYPLMVERFVALALPVGQPLPAIPNPQLRADGDNQQQLIERHRLDLAQPVLSLCPGAEFGPAKRWPSRHYAALADMAAAEGMQIWLFGSAKDRAVTDEIVTLMASKSSANIVNMAGETALGDSVDLLALSNAVVSNDSGLMHIAAAVSVPLVSVYGSTSPEFTPPLSDAVAVIASDISCRPCFKRECPLTHMDCLNKLEPATVFAGLQRLLANEEPA</sequence>
<evidence type="ECO:0000313" key="7">
    <source>
        <dbReference type="Proteomes" id="UP000838100"/>
    </source>
</evidence>
<dbReference type="EMBL" id="CAKLPX010000004">
    <property type="protein sequence ID" value="CAH0992840.1"/>
    <property type="molecule type" value="Genomic_DNA"/>
</dbReference>
<organism evidence="6 7">
    <name type="scientific">Sinobacterium norvegicum</name>
    <dbReference type="NCBI Taxonomy" id="1641715"/>
    <lineage>
        <taxon>Bacteria</taxon>
        <taxon>Pseudomonadati</taxon>
        <taxon>Pseudomonadota</taxon>
        <taxon>Gammaproteobacteria</taxon>
        <taxon>Cellvibrionales</taxon>
        <taxon>Spongiibacteraceae</taxon>
        <taxon>Sinobacterium</taxon>
    </lineage>
</organism>
<dbReference type="PANTHER" id="PTHR30160">
    <property type="entry name" value="TETRAACYLDISACCHARIDE 4'-KINASE-RELATED"/>
    <property type="match status" value="1"/>
</dbReference>
<accession>A0ABN8EKB8</accession>
<reference evidence="6" key="1">
    <citation type="submission" date="2021-12" db="EMBL/GenBank/DDBJ databases">
        <authorList>
            <person name="Rodrigo-Torres L."/>
            <person name="Arahal R. D."/>
            <person name="Lucena T."/>
        </authorList>
    </citation>
    <scope>NUCLEOTIDE SEQUENCE</scope>
    <source>
        <strain evidence="6">CECT 8267</strain>
    </source>
</reference>
<evidence type="ECO:0000256" key="1">
    <source>
        <dbReference type="ARBA" id="ARBA00022676"/>
    </source>
</evidence>
<dbReference type="RefSeq" id="WP_237445527.1">
    <property type="nucleotide sequence ID" value="NZ_CAKLPX010000004.1"/>
</dbReference>
<evidence type="ECO:0000313" key="6">
    <source>
        <dbReference type="EMBL" id="CAH0992840.1"/>
    </source>
</evidence>
<proteinExistence type="inferred from homology"/>
<gene>
    <name evidence="6" type="primary">rfaF</name>
    <name evidence="6" type="ORF">SIN8267_02977</name>
</gene>
<dbReference type="PANTHER" id="PTHR30160:SF7">
    <property type="entry name" value="ADP-HEPTOSE--LPS HEPTOSYLTRANSFERASE 2"/>
    <property type="match status" value="1"/>
</dbReference>
<evidence type="ECO:0000256" key="4">
    <source>
        <dbReference type="ARBA" id="ARBA00044042"/>
    </source>
</evidence>
<dbReference type="Gene3D" id="3.40.50.2000">
    <property type="entry name" value="Glycogen Phosphorylase B"/>
    <property type="match status" value="2"/>
</dbReference>
<keyword evidence="7" id="KW-1185">Reference proteome</keyword>
<comment type="caution">
    <text evidence="6">The sequence shown here is derived from an EMBL/GenBank/DDBJ whole genome shotgun (WGS) entry which is preliminary data.</text>
</comment>
<name>A0ABN8EKB8_9GAMM</name>
<dbReference type="CDD" id="cd03789">
    <property type="entry name" value="GT9_LPS_heptosyltransferase"/>
    <property type="match status" value="1"/>
</dbReference>
<comment type="catalytic activity">
    <reaction evidence="5">
        <text>an L-alpha-D-Hep-(1-&gt;5)-[alpha-Kdo-(2-&gt;4)]-alpha-Kdo-(2-&gt;6)-lipid A + ADP-L-glycero-beta-D-manno-heptose = an L-alpha-D-Hep-(1-&gt;3)-L-alpha-D-Hep-(1-&gt;5)-[alpha-Kdo-(2-&gt;4)]-alpha-Kdo-(2-&gt;6)-lipid A + ADP + H(+)</text>
        <dbReference type="Rhea" id="RHEA:74071"/>
        <dbReference type="ChEBI" id="CHEBI:15378"/>
        <dbReference type="ChEBI" id="CHEBI:61506"/>
        <dbReference type="ChEBI" id="CHEBI:193068"/>
        <dbReference type="ChEBI" id="CHEBI:193069"/>
        <dbReference type="ChEBI" id="CHEBI:456216"/>
        <dbReference type="EC" id="2.4.99.24"/>
    </reaction>
</comment>
<dbReference type="SUPFAM" id="SSF53756">
    <property type="entry name" value="UDP-Glycosyltransferase/glycogen phosphorylase"/>
    <property type="match status" value="1"/>
</dbReference>
<evidence type="ECO:0000256" key="5">
    <source>
        <dbReference type="ARBA" id="ARBA00047503"/>
    </source>
</evidence>
<keyword evidence="1" id="KW-0328">Glycosyltransferase</keyword>
<evidence type="ECO:0000256" key="2">
    <source>
        <dbReference type="ARBA" id="ARBA00022679"/>
    </source>
</evidence>
<protein>
    <recommendedName>
        <fullName evidence="4">lipopolysaccharide heptosyltransferase II</fullName>
        <ecNumber evidence="4">2.4.99.24</ecNumber>
    </recommendedName>
</protein>
<dbReference type="NCBIfam" id="TIGR02195">
    <property type="entry name" value="heptsyl_trn_II"/>
    <property type="match status" value="1"/>
</dbReference>
<dbReference type="InterPro" id="IPR002201">
    <property type="entry name" value="Glyco_trans_9"/>
</dbReference>
<evidence type="ECO:0000256" key="3">
    <source>
        <dbReference type="ARBA" id="ARBA00043995"/>
    </source>
</evidence>
<dbReference type="Proteomes" id="UP000838100">
    <property type="component" value="Unassembled WGS sequence"/>
</dbReference>
<keyword evidence="2 6" id="KW-0808">Transferase</keyword>
<comment type="similarity">
    <text evidence="3">Belongs to the glycosyltransferase 9 family.</text>
</comment>
<dbReference type="InterPro" id="IPR051199">
    <property type="entry name" value="LPS_LOS_Heptosyltrfase"/>
</dbReference>